<accession>A0A5N4C7K6</accession>
<proteinExistence type="predicted"/>
<keyword evidence="3" id="KW-0251">Elongation factor</keyword>
<dbReference type="Proteomes" id="UP000299084">
    <property type="component" value="Unassembled WGS sequence"/>
</dbReference>
<evidence type="ECO:0000256" key="2">
    <source>
        <dbReference type="ARBA" id="ARBA00023134"/>
    </source>
</evidence>
<sequence>MSQVKSVEMHYKALSEAHPRDKVGINVKNVPAKFVHCGTVAGDNKSDPSVEAAGFPAQGIILNHQGQINAAYTPFAELKKKIDCYSEKKLEDGPKFCKSDDAAMI</sequence>
<evidence type="ECO:0000256" key="1">
    <source>
        <dbReference type="ARBA" id="ARBA00022741"/>
    </source>
</evidence>
<evidence type="ECO:0000313" key="4">
    <source>
        <dbReference type="Proteomes" id="UP000299084"/>
    </source>
</evidence>
<keyword evidence="1" id="KW-0547">Nucleotide-binding</keyword>
<keyword evidence="3" id="KW-0648">Protein biosynthesis</keyword>
<dbReference type="PANTHER" id="PTHR44830">
    <property type="entry name" value="ELONGATION FACTOR 1 ALPHA"/>
    <property type="match status" value="1"/>
</dbReference>
<dbReference type="GO" id="GO:0003746">
    <property type="term" value="F:translation elongation factor activity"/>
    <property type="evidence" value="ECO:0007669"/>
    <property type="project" value="UniProtKB-KW"/>
</dbReference>
<reference evidence="3 4" key="1">
    <citation type="journal article" date="2019" name="Mol. Ecol. Resour.">
        <title>Improving Illumina assemblies with Hi-C and long reads: an example with the North African dromedary.</title>
        <authorList>
            <person name="Elbers J.P."/>
            <person name="Rogers M.F."/>
            <person name="Perelman P.L."/>
            <person name="Proskuryakova A.A."/>
            <person name="Serdyukova N.A."/>
            <person name="Johnson W.E."/>
            <person name="Horin P."/>
            <person name="Corander J."/>
            <person name="Murphy D."/>
            <person name="Burger P.A."/>
        </authorList>
    </citation>
    <scope>NUCLEOTIDE SEQUENCE [LARGE SCALE GENOMIC DNA]</scope>
    <source>
        <strain evidence="3">Drom800</strain>
        <tissue evidence="3">Blood</tissue>
    </source>
</reference>
<gene>
    <name evidence="3" type="ORF">Cadr_000029012</name>
</gene>
<dbReference type="InterPro" id="IPR009000">
    <property type="entry name" value="Transl_B-barrel_sf"/>
</dbReference>
<name>A0A5N4C7K6_CAMDR</name>
<organism evidence="3 4">
    <name type="scientific">Camelus dromedarius</name>
    <name type="common">Dromedary</name>
    <name type="synonym">Arabian camel</name>
    <dbReference type="NCBI Taxonomy" id="9838"/>
    <lineage>
        <taxon>Eukaryota</taxon>
        <taxon>Metazoa</taxon>
        <taxon>Chordata</taxon>
        <taxon>Craniata</taxon>
        <taxon>Vertebrata</taxon>
        <taxon>Euteleostomi</taxon>
        <taxon>Mammalia</taxon>
        <taxon>Eutheria</taxon>
        <taxon>Laurasiatheria</taxon>
        <taxon>Artiodactyla</taxon>
        <taxon>Tylopoda</taxon>
        <taxon>Camelidae</taxon>
        <taxon>Camelus</taxon>
    </lineage>
</organism>
<dbReference type="EMBL" id="JWIN03000033">
    <property type="protein sequence ID" value="KAB1254856.1"/>
    <property type="molecule type" value="Genomic_DNA"/>
</dbReference>
<dbReference type="PANTHER" id="PTHR44830:SF1">
    <property type="entry name" value="TR-TYPE G DOMAIN-CONTAINING PROTEIN"/>
    <property type="match status" value="1"/>
</dbReference>
<dbReference type="InterPro" id="IPR009001">
    <property type="entry name" value="Transl_elong_EF1A/Init_IF2_C"/>
</dbReference>
<comment type="caution">
    <text evidence="3">The sequence shown here is derived from an EMBL/GenBank/DDBJ whole genome shotgun (WGS) entry which is preliminary data.</text>
</comment>
<dbReference type="SUPFAM" id="SSF50465">
    <property type="entry name" value="EF-Tu/eEF-1alpha/eIF2-gamma C-terminal domain"/>
    <property type="match status" value="1"/>
</dbReference>
<dbReference type="SUPFAM" id="SSF50447">
    <property type="entry name" value="Translation proteins"/>
    <property type="match status" value="1"/>
</dbReference>
<dbReference type="Gene3D" id="2.40.30.10">
    <property type="entry name" value="Translation factors"/>
    <property type="match status" value="1"/>
</dbReference>
<keyword evidence="2" id="KW-0342">GTP-binding</keyword>
<evidence type="ECO:0000313" key="3">
    <source>
        <dbReference type="EMBL" id="KAB1254856.1"/>
    </source>
</evidence>
<dbReference type="AlphaFoldDB" id="A0A5N4C7K6"/>
<protein>
    <submittedName>
        <fullName evidence="3">Elongation factor 1-alpha 1</fullName>
    </submittedName>
</protein>
<dbReference type="GO" id="GO:0005525">
    <property type="term" value="F:GTP binding"/>
    <property type="evidence" value="ECO:0007669"/>
    <property type="project" value="UniProtKB-KW"/>
</dbReference>
<keyword evidence="4" id="KW-1185">Reference proteome</keyword>